<keyword evidence="2" id="KW-0813">Transport</keyword>
<evidence type="ECO:0000313" key="7">
    <source>
        <dbReference type="EMBL" id="TMQ76164.1"/>
    </source>
</evidence>
<dbReference type="InterPro" id="IPR015860">
    <property type="entry name" value="ABC_transpr_TagH-like"/>
</dbReference>
<evidence type="ECO:0000256" key="4">
    <source>
        <dbReference type="ARBA" id="ARBA00022741"/>
    </source>
</evidence>
<dbReference type="Pfam" id="PF00005">
    <property type="entry name" value="ABC_tran"/>
    <property type="match status" value="1"/>
</dbReference>
<organism evidence="7 8">
    <name type="scientific">Candidatus Accumulibacter phosphatis</name>
    <dbReference type="NCBI Taxonomy" id="327160"/>
    <lineage>
        <taxon>Bacteria</taxon>
        <taxon>Pseudomonadati</taxon>
        <taxon>Pseudomonadota</taxon>
        <taxon>Betaproteobacteria</taxon>
        <taxon>Candidatus Accumulibacter</taxon>
    </lineage>
</organism>
<comment type="similarity">
    <text evidence="1">Belongs to the ABC transporter superfamily.</text>
</comment>
<dbReference type="Pfam" id="PF14524">
    <property type="entry name" value="Wzt_C"/>
    <property type="match status" value="1"/>
</dbReference>
<dbReference type="GO" id="GO:0016020">
    <property type="term" value="C:membrane"/>
    <property type="evidence" value="ECO:0007669"/>
    <property type="project" value="InterPro"/>
</dbReference>
<dbReference type="InterPro" id="IPR003593">
    <property type="entry name" value="AAA+_ATPase"/>
</dbReference>
<dbReference type="GO" id="GO:0016887">
    <property type="term" value="F:ATP hydrolysis activity"/>
    <property type="evidence" value="ECO:0007669"/>
    <property type="project" value="InterPro"/>
</dbReference>
<dbReference type="Proteomes" id="UP000306324">
    <property type="component" value="Unassembled WGS sequence"/>
</dbReference>
<keyword evidence="3" id="KW-0472">Membrane</keyword>
<reference evidence="7 8" key="1">
    <citation type="submission" date="2019-04" db="EMBL/GenBank/DDBJ databases">
        <title>A novel phosphate-accumulating bacterium identified in bioreactor for phosphate removal from wastewater.</title>
        <authorList>
            <person name="Kotlyarov R.Y."/>
            <person name="Beletsky A.V."/>
            <person name="Kallistova A.Y."/>
            <person name="Dorofeev A.G."/>
            <person name="Nikolaev Y.Y."/>
            <person name="Pimenov N.V."/>
            <person name="Ravin N.V."/>
            <person name="Mardanov A.V."/>
        </authorList>
    </citation>
    <scope>NUCLEOTIDE SEQUENCE [LARGE SCALE GENOMIC DNA]</scope>
    <source>
        <strain evidence="7 8">Bin19</strain>
    </source>
</reference>
<dbReference type="InterPro" id="IPR027417">
    <property type="entry name" value="P-loop_NTPase"/>
</dbReference>
<keyword evidence="5 7" id="KW-0067">ATP-binding</keyword>
<dbReference type="RefSeq" id="WP_246148767.1">
    <property type="nucleotide sequence ID" value="NZ_SWAD01000061.1"/>
</dbReference>
<dbReference type="SUPFAM" id="SSF52540">
    <property type="entry name" value="P-loop containing nucleoside triphosphate hydrolases"/>
    <property type="match status" value="1"/>
</dbReference>
<feature type="domain" description="ABC transporter" evidence="6">
    <location>
        <begin position="25"/>
        <end position="255"/>
    </location>
</feature>
<gene>
    <name evidence="7" type="ORF">ACCUM_0042</name>
</gene>
<dbReference type="EMBL" id="SWAD01000061">
    <property type="protein sequence ID" value="TMQ76164.1"/>
    <property type="molecule type" value="Genomic_DNA"/>
</dbReference>
<dbReference type="AlphaFoldDB" id="A0A5S4ELC1"/>
<dbReference type="CDD" id="cd10147">
    <property type="entry name" value="Wzt_C-like"/>
    <property type="match status" value="1"/>
</dbReference>
<dbReference type="Gene3D" id="3.40.50.300">
    <property type="entry name" value="P-loop containing nucleotide triphosphate hydrolases"/>
    <property type="match status" value="1"/>
</dbReference>
<dbReference type="InterPro" id="IPR003439">
    <property type="entry name" value="ABC_transporter-like_ATP-bd"/>
</dbReference>
<dbReference type="CDD" id="cd03220">
    <property type="entry name" value="ABC_KpsT_Wzt"/>
    <property type="match status" value="1"/>
</dbReference>
<evidence type="ECO:0000256" key="5">
    <source>
        <dbReference type="ARBA" id="ARBA00022840"/>
    </source>
</evidence>
<sequence>MGDIVISVEGVSKKFSKSLKRGMLYGAQDIARGFLGLAPCTEEMRAGEFWSLHDISFELKRGECLGLIGPNGAGKSTLLKILNGIIAPSRGRVTLRGRVGALIEIGAGFHPLLTGRENVYVNGSILGLAKKEIDRKFDAIVDFADLAEFIDAPVKHYSSGMYVRLGFAIAAQMEPDILLIDEILAVGDAGFRSKCYNAISYMSQSTAILLVSHSMPSISRMATQTMVLNRGSIAHLGSTAESIARYHRLFVEQISSSRQGNGTAQILSLRFLDSRGIAITTLPYGSRLTSELRIHSDVSIQDASIDLVFISVADEIVAECNSRVARQRIDLEAGKEVTIKVSIHEFSLNAGIYKISALIQSANMMTHYDWQKDFATIEIIADQVGVAGQQFRADWDLTPVD</sequence>
<dbReference type="InterPro" id="IPR050683">
    <property type="entry name" value="Bact_Polysacc_Export_ATP-bd"/>
</dbReference>
<evidence type="ECO:0000256" key="1">
    <source>
        <dbReference type="ARBA" id="ARBA00005417"/>
    </source>
</evidence>
<comment type="caution">
    <text evidence="7">The sequence shown here is derived from an EMBL/GenBank/DDBJ whole genome shotgun (WGS) entry which is preliminary data.</text>
</comment>
<dbReference type="PANTHER" id="PTHR46743:SF2">
    <property type="entry name" value="TEICHOIC ACIDS EXPORT ATP-BINDING PROTEIN TAGH"/>
    <property type="match status" value="1"/>
</dbReference>
<dbReference type="Gene3D" id="2.70.50.60">
    <property type="entry name" value="abc- transporter (atp binding component) like domain"/>
    <property type="match status" value="1"/>
</dbReference>
<keyword evidence="3" id="KW-1003">Cell membrane</keyword>
<dbReference type="SMART" id="SM00382">
    <property type="entry name" value="AAA"/>
    <property type="match status" value="1"/>
</dbReference>
<evidence type="ECO:0000313" key="8">
    <source>
        <dbReference type="Proteomes" id="UP000306324"/>
    </source>
</evidence>
<accession>A0A5S4ELC1</accession>
<evidence type="ECO:0000259" key="6">
    <source>
        <dbReference type="PROSITE" id="PS50893"/>
    </source>
</evidence>
<keyword evidence="4" id="KW-0547">Nucleotide-binding</keyword>
<dbReference type="GO" id="GO:0005524">
    <property type="term" value="F:ATP binding"/>
    <property type="evidence" value="ECO:0007669"/>
    <property type="project" value="UniProtKB-KW"/>
</dbReference>
<dbReference type="GO" id="GO:0140359">
    <property type="term" value="F:ABC-type transporter activity"/>
    <property type="evidence" value="ECO:0007669"/>
    <property type="project" value="InterPro"/>
</dbReference>
<evidence type="ECO:0000256" key="3">
    <source>
        <dbReference type="ARBA" id="ARBA00022475"/>
    </source>
</evidence>
<name>A0A5S4ELC1_9PROT</name>
<dbReference type="PROSITE" id="PS50893">
    <property type="entry name" value="ABC_TRANSPORTER_2"/>
    <property type="match status" value="1"/>
</dbReference>
<dbReference type="InterPro" id="IPR029439">
    <property type="entry name" value="Wzt_C"/>
</dbReference>
<keyword evidence="8" id="KW-1185">Reference proteome</keyword>
<proteinExistence type="inferred from homology"/>
<protein>
    <submittedName>
        <fullName evidence="7">Teichoic acid export ATP-binding protein TagH</fullName>
    </submittedName>
</protein>
<evidence type="ECO:0000256" key="2">
    <source>
        <dbReference type="ARBA" id="ARBA00022448"/>
    </source>
</evidence>
<dbReference type="PANTHER" id="PTHR46743">
    <property type="entry name" value="TEICHOIC ACIDS EXPORT ATP-BINDING PROTEIN TAGH"/>
    <property type="match status" value="1"/>
</dbReference>